<organism evidence="2 3">
    <name type="scientific">Ectopseudomonas oleovorans</name>
    <name type="common">Pseudomonas oleovorans</name>
    <dbReference type="NCBI Taxonomy" id="301"/>
    <lineage>
        <taxon>Bacteria</taxon>
        <taxon>Pseudomonadati</taxon>
        <taxon>Pseudomonadota</taxon>
        <taxon>Gammaproteobacteria</taxon>
        <taxon>Pseudomonadales</taxon>
        <taxon>Pseudomonadaceae</taxon>
        <taxon>Ectopseudomonas</taxon>
    </lineage>
</organism>
<keyword evidence="1" id="KW-0472">Membrane</keyword>
<evidence type="ECO:0000313" key="2">
    <source>
        <dbReference type="EMBL" id="RIA22680.1"/>
    </source>
</evidence>
<dbReference type="AlphaFoldDB" id="A0A397MCF7"/>
<keyword evidence="1" id="KW-1133">Transmembrane helix</keyword>
<evidence type="ECO:0000313" key="3">
    <source>
        <dbReference type="Proteomes" id="UP000265836"/>
    </source>
</evidence>
<dbReference type="RefSeq" id="WP_119693829.1">
    <property type="nucleotide sequence ID" value="NZ_QXDA01000004.1"/>
</dbReference>
<proteinExistence type="predicted"/>
<accession>A0A397MCF7</accession>
<comment type="caution">
    <text evidence="2">The sequence shown here is derived from an EMBL/GenBank/DDBJ whole genome shotgun (WGS) entry which is preliminary data.</text>
</comment>
<protein>
    <submittedName>
        <fullName evidence="2">Uncharacterized protein</fullName>
    </submittedName>
</protein>
<feature type="transmembrane region" description="Helical" evidence="1">
    <location>
        <begin position="20"/>
        <end position="39"/>
    </location>
</feature>
<dbReference type="Proteomes" id="UP000265836">
    <property type="component" value="Unassembled WGS sequence"/>
</dbReference>
<sequence length="62" mass="6567">MNSSTTTTASSTLASSALRVLILVALGLLCSFIGFSFGWDAAREAEPQEVFVSFECEPPPVI</sequence>
<dbReference type="EMBL" id="QXDA01000004">
    <property type="protein sequence ID" value="RIA22680.1"/>
    <property type="molecule type" value="Genomic_DNA"/>
</dbReference>
<reference evidence="2 3" key="1">
    <citation type="submission" date="2018-08" db="EMBL/GenBank/DDBJ databases">
        <title>Genome sequencing of rice bacterial endophytes.</title>
        <authorList>
            <person name="Venturi V."/>
        </authorList>
    </citation>
    <scope>NUCLEOTIDE SEQUENCE [LARGE SCALE GENOMIC DNA]</scope>
    <source>
        <strain evidence="2 3">E1205</strain>
    </source>
</reference>
<evidence type="ECO:0000256" key="1">
    <source>
        <dbReference type="SAM" id="Phobius"/>
    </source>
</evidence>
<gene>
    <name evidence="2" type="ORF">DFO61_3370</name>
</gene>
<name>A0A397MCF7_ECTOL</name>
<keyword evidence="1" id="KW-0812">Transmembrane</keyword>